<evidence type="ECO:0000313" key="7">
    <source>
        <dbReference type="Proteomes" id="UP000238563"/>
    </source>
</evidence>
<dbReference type="GO" id="GO:0000976">
    <property type="term" value="F:transcription cis-regulatory region binding"/>
    <property type="evidence" value="ECO:0007669"/>
    <property type="project" value="TreeGrafter"/>
</dbReference>
<feature type="DNA-binding region" description="OmpR/PhoB-type" evidence="3">
    <location>
        <begin position="124"/>
        <end position="222"/>
    </location>
</feature>
<dbReference type="InterPro" id="IPR016032">
    <property type="entry name" value="Sig_transdc_resp-reg_C-effctor"/>
</dbReference>
<dbReference type="Gene3D" id="3.40.50.2300">
    <property type="match status" value="1"/>
</dbReference>
<dbReference type="SMART" id="SM00862">
    <property type="entry name" value="Trans_reg_C"/>
    <property type="match status" value="1"/>
</dbReference>
<dbReference type="InterPro" id="IPR011006">
    <property type="entry name" value="CheY-like_superfamily"/>
</dbReference>
<evidence type="ECO:0000256" key="3">
    <source>
        <dbReference type="PROSITE-ProRule" id="PRU01091"/>
    </source>
</evidence>
<dbReference type="InterPro" id="IPR001867">
    <property type="entry name" value="OmpR/PhoB-type_DNA-bd"/>
</dbReference>
<gene>
    <name evidence="6" type="ORF">C5750_10475</name>
</gene>
<evidence type="ECO:0000313" key="6">
    <source>
        <dbReference type="EMBL" id="PRD55561.1"/>
    </source>
</evidence>
<dbReference type="Pfam" id="PF00072">
    <property type="entry name" value="Response_reg"/>
    <property type="match status" value="1"/>
</dbReference>
<evidence type="ECO:0000259" key="5">
    <source>
        <dbReference type="PROSITE" id="PS51755"/>
    </source>
</evidence>
<dbReference type="PANTHER" id="PTHR48111:SF36">
    <property type="entry name" value="TRANSCRIPTIONAL REGULATORY PROTEIN CUTR"/>
    <property type="match status" value="1"/>
</dbReference>
<keyword evidence="2" id="KW-0597">Phosphoprotein</keyword>
<protein>
    <submittedName>
        <fullName evidence="6">DNA-binding response regulator</fullName>
    </submittedName>
</protein>
<dbReference type="Gene3D" id="1.10.10.10">
    <property type="entry name" value="Winged helix-like DNA-binding domain superfamily/Winged helix DNA-binding domain"/>
    <property type="match status" value="1"/>
</dbReference>
<comment type="caution">
    <text evidence="6">The sequence shown here is derived from an EMBL/GenBank/DDBJ whole genome shotgun (WGS) entry which is preliminary data.</text>
</comment>
<dbReference type="SUPFAM" id="SSF52172">
    <property type="entry name" value="CheY-like"/>
    <property type="match status" value="1"/>
</dbReference>
<dbReference type="CDD" id="cd00383">
    <property type="entry name" value="trans_reg_C"/>
    <property type="match status" value="1"/>
</dbReference>
<feature type="domain" description="OmpR/PhoB-type" evidence="5">
    <location>
        <begin position="124"/>
        <end position="222"/>
    </location>
</feature>
<dbReference type="PROSITE" id="PS51755">
    <property type="entry name" value="OMPR_PHOB"/>
    <property type="match status" value="1"/>
</dbReference>
<dbReference type="InterPro" id="IPR039420">
    <property type="entry name" value="WalR-like"/>
</dbReference>
<keyword evidence="7" id="KW-1185">Reference proteome</keyword>
<dbReference type="RefSeq" id="WP_105733790.1">
    <property type="nucleotide sequence ID" value="NZ_PVBT01000002.1"/>
</dbReference>
<organism evidence="6 7">
    <name type="scientific">Phyllobacterium myrsinacearum</name>
    <dbReference type="NCBI Taxonomy" id="28101"/>
    <lineage>
        <taxon>Bacteria</taxon>
        <taxon>Pseudomonadati</taxon>
        <taxon>Pseudomonadota</taxon>
        <taxon>Alphaproteobacteria</taxon>
        <taxon>Hyphomicrobiales</taxon>
        <taxon>Phyllobacteriaceae</taxon>
        <taxon>Phyllobacterium</taxon>
    </lineage>
</organism>
<dbReference type="Gene3D" id="6.10.250.690">
    <property type="match status" value="1"/>
</dbReference>
<dbReference type="PROSITE" id="PS50110">
    <property type="entry name" value="RESPONSE_REGULATORY"/>
    <property type="match status" value="1"/>
</dbReference>
<evidence type="ECO:0000259" key="4">
    <source>
        <dbReference type="PROSITE" id="PS50110"/>
    </source>
</evidence>
<dbReference type="GO" id="GO:0005829">
    <property type="term" value="C:cytosol"/>
    <property type="evidence" value="ECO:0007669"/>
    <property type="project" value="TreeGrafter"/>
</dbReference>
<dbReference type="Proteomes" id="UP000238563">
    <property type="component" value="Unassembled WGS sequence"/>
</dbReference>
<proteinExistence type="predicted"/>
<dbReference type="InterPro" id="IPR036388">
    <property type="entry name" value="WH-like_DNA-bd_sf"/>
</dbReference>
<dbReference type="SMART" id="SM00448">
    <property type="entry name" value="REC"/>
    <property type="match status" value="1"/>
</dbReference>
<feature type="modified residue" description="4-aspartylphosphate" evidence="2">
    <location>
        <position position="51"/>
    </location>
</feature>
<dbReference type="GO" id="GO:0032993">
    <property type="term" value="C:protein-DNA complex"/>
    <property type="evidence" value="ECO:0007669"/>
    <property type="project" value="TreeGrafter"/>
</dbReference>
<dbReference type="EMBL" id="PVBT01000002">
    <property type="protein sequence ID" value="PRD55561.1"/>
    <property type="molecule type" value="Genomic_DNA"/>
</dbReference>
<dbReference type="Pfam" id="PF00486">
    <property type="entry name" value="Trans_reg_C"/>
    <property type="match status" value="1"/>
</dbReference>
<reference evidence="6 7" key="1">
    <citation type="submission" date="2018-02" db="EMBL/GenBank/DDBJ databases">
        <title>The draft genome of Phyllobacterium myrsinacearum DSM5892.</title>
        <authorList>
            <person name="Li L."/>
            <person name="Liu L."/>
            <person name="Zhang X."/>
            <person name="Wang T."/>
        </authorList>
    </citation>
    <scope>NUCLEOTIDE SEQUENCE [LARGE SCALE GENOMIC DNA]</scope>
    <source>
        <strain evidence="6 7">DSM 5892</strain>
    </source>
</reference>
<sequence length="224" mass="24757">MRILLVEDEEAMALALMKMFAQQGCIMDHVTTIAMGEEALRSNVHDVVLLDRNLPDGDGVTLLRSMRNIGVTTPVIVLSAFNGPLDRITGLDYGADDYIGKPFLSEELMARIRAAIRRSNFYSSNVISAGNVKLDLGNLDVIIDGRVMPFPRRETLVLKSLLARAGKTVLRQTIEEAVYGYGDEIQSNSLDSHVSRLRKRLMASKANIQIHGIRGIGYLLKEAT</sequence>
<dbReference type="SUPFAM" id="SSF46894">
    <property type="entry name" value="C-terminal effector domain of the bipartite response regulators"/>
    <property type="match status" value="1"/>
</dbReference>
<evidence type="ECO:0000256" key="2">
    <source>
        <dbReference type="PROSITE-ProRule" id="PRU00169"/>
    </source>
</evidence>
<dbReference type="InterPro" id="IPR001789">
    <property type="entry name" value="Sig_transdc_resp-reg_receiver"/>
</dbReference>
<dbReference type="OrthoDB" id="9802426at2"/>
<dbReference type="AlphaFoldDB" id="A0A2S9JQV1"/>
<keyword evidence="1 3" id="KW-0238">DNA-binding</keyword>
<evidence type="ECO:0000256" key="1">
    <source>
        <dbReference type="ARBA" id="ARBA00023125"/>
    </source>
</evidence>
<dbReference type="GO" id="GO:0000156">
    <property type="term" value="F:phosphorelay response regulator activity"/>
    <property type="evidence" value="ECO:0007669"/>
    <property type="project" value="TreeGrafter"/>
</dbReference>
<dbReference type="PANTHER" id="PTHR48111">
    <property type="entry name" value="REGULATOR OF RPOS"/>
    <property type="match status" value="1"/>
</dbReference>
<name>A0A2S9JQV1_9HYPH</name>
<dbReference type="GO" id="GO:0006355">
    <property type="term" value="P:regulation of DNA-templated transcription"/>
    <property type="evidence" value="ECO:0007669"/>
    <property type="project" value="InterPro"/>
</dbReference>
<accession>A0A2S9JQV1</accession>
<feature type="domain" description="Response regulatory" evidence="4">
    <location>
        <begin position="2"/>
        <end position="116"/>
    </location>
</feature>